<dbReference type="Gene3D" id="3.90.1580.10">
    <property type="entry name" value="paralog of FGE (formylglycine-generating enzyme)"/>
    <property type="match status" value="1"/>
</dbReference>
<dbReference type="PANTHER" id="PTHR23150:SF35">
    <property type="entry name" value="BLL6746 PROTEIN"/>
    <property type="match status" value="1"/>
</dbReference>
<gene>
    <name evidence="3" type="ORF">HJO_17274</name>
</gene>
<dbReference type="eggNOG" id="COG1262">
    <property type="taxonomic scope" value="Bacteria"/>
</dbReference>
<dbReference type="STRING" id="1280950.HJO_17274"/>
<dbReference type="SUPFAM" id="SSF56436">
    <property type="entry name" value="C-type lectin-like"/>
    <property type="match status" value="1"/>
</dbReference>
<evidence type="ECO:0000259" key="2">
    <source>
        <dbReference type="PROSITE" id="PS50104"/>
    </source>
</evidence>
<protein>
    <recommendedName>
        <fullName evidence="2">TIR domain-containing protein</fullName>
    </recommendedName>
</protein>
<dbReference type="GO" id="GO:0007165">
    <property type="term" value="P:signal transduction"/>
    <property type="evidence" value="ECO:0007669"/>
    <property type="project" value="InterPro"/>
</dbReference>
<dbReference type="PROSITE" id="PS50104">
    <property type="entry name" value="TIR"/>
    <property type="match status" value="1"/>
</dbReference>
<keyword evidence="1" id="KW-0812">Transmembrane</keyword>
<dbReference type="SUPFAM" id="SSF52200">
    <property type="entry name" value="Toll/Interleukin receptor TIR domain"/>
    <property type="match status" value="1"/>
</dbReference>
<dbReference type="PANTHER" id="PTHR23150">
    <property type="entry name" value="SULFATASE MODIFYING FACTOR 1, 2"/>
    <property type="match status" value="1"/>
</dbReference>
<dbReference type="InterPro" id="IPR051043">
    <property type="entry name" value="Sulfatase_Mod_Factor_Kinase"/>
</dbReference>
<dbReference type="InterPro" id="IPR016187">
    <property type="entry name" value="CTDL_fold"/>
</dbReference>
<reference evidence="3 4" key="1">
    <citation type="journal article" date="2014" name="Antonie Van Leeuwenhoek">
        <title>Hyphomonas beringensis sp. nov. and Hyphomonas chukchiensis sp. nov., isolated from surface seawater of the Bering Sea and Chukchi Sea.</title>
        <authorList>
            <person name="Li C."/>
            <person name="Lai Q."/>
            <person name="Li G."/>
            <person name="Dong C."/>
            <person name="Wang J."/>
            <person name="Liao Y."/>
            <person name="Shao Z."/>
        </authorList>
    </citation>
    <scope>NUCLEOTIDE SEQUENCE [LARGE SCALE GENOMIC DNA]</scope>
    <source>
        <strain evidence="3 4">MHS-2</strain>
    </source>
</reference>
<dbReference type="RefSeq" id="WP_051618758.1">
    <property type="nucleotide sequence ID" value="NZ_ARYK01000014.1"/>
</dbReference>
<comment type="caution">
    <text evidence="3">The sequence shown here is derived from an EMBL/GenBank/DDBJ whole genome shotgun (WGS) entry which is preliminary data.</text>
</comment>
<dbReference type="InterPro" id="IPR005532">
    <property type="entry name" value="SUMF_dom"/>
</dbReference>
<sequence>MSDVFVSYNREDLPIAQRIVDGLLQEGFDVWMDMNLQAGENYDEITEERLHKARAVVVLWSSRSVKSRWVRAEATIGARKNTLVPLMIEPCDRPVMFELIQSTDLSGWTGDRTDPSWLACVEVIRHRLEVEPVEGGGSFAHKGKTKAVAKAAARARKHREAKGRSGKAVLVTHLMAFSFGLMTAVGVYVLRPDLVQPLLAMLPAYPGDQVASAAAPADPVAAELVVAAVVEPPPPVIEPVVEAPPEAVANPTFRECDMCPDMVNIAGGTFMMGAPDDELARNAWEGPVRKVAMAPFAIGATEVTFDQWDACVADAGCAAYSPPAGLLGRGSQPVAKVSWKDAQGYVAWLSAKTGRTYRLPSEAEWEYAARAGTVTPFWWGALYDAGKAASGPDLKPVGDLEANAFGLRGVSGSLREWVQDCYVNTFADAPLDGRAVEGAPCKQHVVRGGSHISSPADLRIAARGRNDTAFRDELTGFRVAAAP</sequence>
<accession>A0A059F964</accession>
<keyword evidence="1" id="KW-1133">Transmembrane helix</keyword>
<keyword evidence="1" id="KW-0472">Membrane</keyword>
<dbReference type="Pfam" id="PF03781">
    <property type="entry name" value="FGE-sulfatase"/>
    <property type="match status" value="1"/>
</dbReference>
<dbReference type="PATRIC" id="fig|1280950.3.peg.3460"/>
<dbReference type="AlphaFoldDB" id="A0A059F964"/>
<evidence type="ECO:0000313" key="4">
    <source>
        <dbReference type="Proteomes" id="UP000025171"/>
    </source>
</evidence>
<dbReference type="Pfam" id="PF13676">
    <property type="entry name" value="TIR_2"/>
    <property type="match status" value="1"/>
</dbReference>
<dbReference type="EMBL" id="ARYK01000014">
    <property type="protein sequence ID" value="KCZ87147.1"/>
    <property type="molecule type" value="Genomic_DNA"/>
</dbReference>
<organism evidence="3 4">
    <name type="scientific">Hyphomonas johnsonii MHS-2</name>
    <dbReference type="NCBI Taxonomy" id="1280950"/>
    <lineage>
        <taxon>Bacteria</taxon>
        <taxon>Pseudomonadati</taxon>
        <taxon>Pseudomonadota</taxon>
        <taxon>Alphaproteobacteria</taxon>
        <taxon>Hyphomonadales</taxon>
        <taxon>Hyphomonadaceae</taxon>
        <taxon>Hyphomonas</taxon>
    </lineage>
</organism>
<feature type="transmembrane region" description="Helical" evidence="1">
    <location>
        <begin position="168"/>
        <end position="190"/>
    </location>
</feature>
<dbReference type="InterPro" id="IPR042095">
    <property type="entry name" value="SUMF_sf"/>
</dbReference>
<dbReference type="Proteomes" id="UP000025171">
    <property type="component" value="Unassembled WGS sequence"/>
</dbReference>
<proteinExistence type="predicted"/>
<evidence type="ECO:0000256" key="1">
    <source>
        <dbReference type="SAM" id="Phobius"/>
    </source>
</evidence>
<dbReference type="InterPro" id="IPR035897">
    <property type="entry name" value="Toll_tir_struct_dom_sf"/>
</dbReference>
<feature type="domain" description="TIR" evidence="2">
    <location>
        <begin position="1"/>
        <end position="132"/>
    </location>
</feature>
<dbReference type="GO" id="GO:0120147">
    <property type="term" value="F:formylglycine-generating oxidase activity"/>
    <property type="evidence" value="ECO:0007669"/>
    <property type="project" value="TreeGrafter"/>
</dbReference>
<dbReference type="InterPro" id="IPR000157">
    <property type="entry name" value="TIR_dom"/>
</dbReference>
<name>A0A059F964_9PROT</name>
<dbReference type="Gene3D" id="3.40.50.10140">
    <property type="entry name" value="Toll/interleukin-1 receptor homology (TIR) domain"/>
    <property type="match status" value="1"/>
</dbReference>
<dbReference type="OrthoDB" id="105971at2"/>
<evidence type="ECO:0000313" key="3">
    <source>
        <dbReference type="EMBL" id="KCZ87147.1"/>
    </source>
</evidence>
<keyword evidence="4" id="KW-1185">Reference proteome</keyword>